<dbReference type="SUPFAM" id="SSF51182">
    <property type="entry name" value="RmlC-like cupins"/>
    <property type="match status" value="1"/>
</dbReference>
<evidence type="ECO:0000256" key="1">
    <source>
        <dbReference type="ARBA" id="ARBA00023015"/>
    </source>
</evidence>
<dbReference type="RefSeq" id="WP_013126086.1">
    <property type="nucleotide sequence ID" value="NC_014158.1"/>
</dbReference>
<dbReference type="eggNOG" id="COG4977">
    <property type="taxonomic scope" value="Bacteria"/>
</dbReference>
<dbReference type="PROSITE" id="PS01124">
    <property type="entry name" value="HTH_ARAC_FAMILY_2"/>
    <property type="match status" value="1"/>
</dbReference>
<sequence>MRNVPIGEFEDLPRDVLPVGTDYPDGYVLDWHRHRRAQFLYSATGVMQLETADGAWTVPTDRAVLIPPHTNHLMRTENVSTRSLYIEPVAVPWWPRQCTVVEVTPLLRELLLTAVEFEPDYDPAGRDGADAALILHEVASLASLPLHVPLPADAELNTLCREYLAAPDLSVDNAAWAARTGRSERAFTRRFRDATGCAPAQWRRRARLLAALPLLGSTTVTETAARLGYATPAAFTAAFSAEFGFPPSRMSGTRPST</sequence>
<dbReference type="PROSITE" id="PS00041">
    <property type="entry name" value="HTH_ARAC_FAMILY_1"/>
    <property type="match status" value="1"/>
</dbReference>
<feature type="domain" description="HTH araC/xylS-type" evidence="4">
    <location>
        <begin position="177"/>
        <end position="253"/>
    </location>
</feature>
<dbReference type="CDD" id="cd06124">
    <property type="entry name" value="cupin_NimR-like_N"/>
    <property type="match status" value="1"/>
</dbReference>
<dbReference type="InterPro" id="IPR018062">
    <property type="entry name" value="HTH_AraC-typ_CS"/>
</dbReference>
<evidence type="ECO:0000313" key="6">
    <source>
        <dbReference type="Proteomes" id="UP000001213"/>
    </source>
</evidence>
<dbReference type="PANTHER" id="PTHR11019">
    <property type="entry name" value="HTH-TYPE TRANSCRIPTIONAL REGULATOR NIMR"/>
    <property type="match status" value="1"/>
</dbReference>
<dbReference type="Pfam" id="PF02311">
    <property type="entry name" value="AraC_binding"/>
    <property type="match status" value="1"/>
</dbReference>
<dbReference type="eggNOG" id="COG0662">
    <property type="taxonomic scope" value="Bacteria"/>
</dbReference>
<evidence type="ECO:0000259" key="4">
    <source>
        <dbReference type="PROSITE" id="PS01124"/>
    </source>
</evidence>
<dbReference type="Gene3D" id="2.60.120.10">
    <property type="entry name" value="Jelly Rolls"/>
    <property type="match status" value="1"/>
</dbReference>
<dbReference type="GO" id="GO:0003700">
    <property type="term" value="F:DNA-binding transcription factor activity"/>
    <property type="evidence" value="ECO:0007669"/>
    <property type="project" value="InterPro"/>
</dbReference>
<dbReference type="SMART" id="SM00342">
    <property type="entry name" value="HTH_ARAC"/>
    <property type="match status" value="1"/>
</dbReference>
<gene>
    <name evidence="5" type="ordered locus">Tpau_1420</name>
</gene>
<dbReference type="EMBL" id="CP001966">
    <property type="protein sequence ID" value="ADG78048.1"/>
    <property type="molecule type" value="Genomic_DNA"/>
</dbReference>
<reference evidence="6" key="1">
    <citation type="submission" date="2010-03" db="EMBL/GenBank/DDBJ databases">
        <title>The complete chromosome of Tsukamurella paurometabola DSM 20162.</title>
        <authorList>
            <consortium name="US DOE Joint Genome Institute (JGI-PGF)"/>
            <person name="Lucas S."/>
            <person name="Copeland A."/>
            <person name="Lapidus A."/>
            <person name="Glavina del Rio T."/>
            <person name="Dalin E."/>
            <person name="Tice H."/>
            <person name="Bruce D."/>
            <person name="Goodwin L."/>
            <person name="Pitluck S."/>
            <person name="Kyrpides N."/>
            <person name="Mavromatis K."/>
            <person name="Ivanova N."/>
            <person name="Mikhailova N."/>
            <person name="Munk A.C."/>
            <person name="Brettin T."/>
            <person name="Detter J.C."/>
            <person name="Tapia R."/>
            <person name="Han C."/>
            <person name="Larimer F."/>
            <person name="Land M."/>
            <person name="Hauser L."/>
            <person name="Markowitz V."/>
            <person name="Cheng J.-F."/>
            <person name="Hugenholtz P."/>
            <person name="Woyke T."/>
            <person name="Wu D."/>
            <person name="Jando M."/>
            <person name="Brambilla E."/>
            <person name="Klenk H.-P."/>
            <person name="Eisen J.A."/>
        </authorList>
    </citation>
    <scope>NUCLEOTIDE SEQUENCE [LARGE SCALE GENOMIC DNA]</scope>
    <source>
        <strain evidence="6">ATCC 8368 / DSM 20162 / CCUG 35730 / CIP 100753 / JCM 10117 / KCTC 9821 / NBRC 16120 / NCIMB 702349 / NCTC 13040</strain>
    </source>
</reference>
<name>D5UXF6_TSUPD</name>
<dbReference type="InterPro" id="IPR018060">
    <property type="entry name" value="HTH_AraC"/>
</dbReference>
<keyword evidence="6" id="KW-1185">Reference proteome</keyword>
<dbReference type="KEGG" id="tpr:Tpau_1420"/>
<keyword evidence="2" id="KW-0238">DNA-binding</keyword>
<reference evidence="5 6" key="2">
    <citation type="journal article" date="2011" name="Stand. Genomic Sci.">
        <title>Complete genome sequence of Tsukamurella paurometabola type strain (no. 33).</title>
        <authorList>
            <person name="Munk A.C."/>
            <person name="Lapidus A."/>
            <person name="Lucas S."/>
            <person name="Nolan M."/>
            <person name="Tice H."/>
            <person name="Cheng J.F."/>
            <person name="Del Rio T.G."/>
            <person name="Goodwin L."/>
            <person name="Pitluck S."/>
            <person name="Liolios K."/>
            <person name="Huntemann M."/>
            <person name="Ivanova N."/>
            <person name="Mavromatis K."/>
            <person name="Mikhailova N."/>
            <person name="Pati A."/>
            <person name="Chen A."/>
            <person name="Palaniappan K."/>
            <person name="Tapia R."/>
            <person name="Han C."/>
            <person name="Land M."/>
            <person name="Hauser L."/>
            <person name="Chang Y.J."/>
            <person name="Jeffries C.D."/>
            <person name="Brettin T."/>
            <person name="Yasawong M."/>
            <person name="Brambilla E.M."/>
            <person name="Rohde M."/>
            <person name="Sikorski J."/>
            <person name="Goker M."/>
            <person name="Detter J.C."/>
            <person name="Woyke T."/>
            <person name="Bristow J."/>
            <person name="Eisen J.A."/>
            <person name="Markowitz V."/>
            <person name="Hugenholtz P."/>
            <person name="Kyrpides N.C."/>
            <person name="Klenk H.P."/>
        </authorList>
    </citation>
    <scope>NUCLEOTIDE SEQUENCE [LARGE SCALE GENOMIC DNA]</scope>
    <source>
        <strain evidence="6">ATCC 8368 / DSM 20162 / CCUG 35730 / CIP 100753 / JCM 10117 / KCTC 9821 / NBRC 16120 / NCIMB 702349 / NCTC 13040</strain>
    </source>
</reference>
<dbReference type="AlphaFoldDB" id="D5UXF6"/>
<evidence type="ECO:0000256" key="3">
    <source>
        <dbReference type="ARBA" id="ARBA00023163"/>
    </source>
</evidence>
<keyword evidence="3" id="KW-0804">Transcription</keyword>
<organism evidence="5 6">
    <name type="scientific">Tsukamurella paurometabola (strain ATCC 8368 / DSM 20162 / CCUG 35730 / CIP 100753 / JCM 10117 / KCTC 9821 / NBRC 16120 / NCIMB 702349 / NCTC 13040)</name>
    <name type="common">Corynebacterium paurometabolum</name>
    <dbReference type="NCBI Taxonomy" id="521096"/>
    <lineage>
        <taxon>Bacteria</taxon>
        <taxon>Bacillati</taxon>
        <taxon>Actinomycetota</taxon>
        <taxon>Actinomycetes</taxon>
        <taxon>Mycobacteriales</taxon>
        <taxon>Tsukamurellaceae</taxon>
        <taxon>Tsukamurella</taxon>
    </lineage>
</organism>
<proteinExistence type="predicted"/>
<keyword evidence="1" id="KW-0805">Transcription regulation</keyword>
<dbReference type="PANTHER" id="PTHR11019:SF159">
    <property type="entry name" value="TRANSCRIPTIONAL REGULATOR-RELATED"/>
    <property type="match status" value="1"/>
</dbReference>
<accession>D5UXF6</accession>
<dbReference type="Proteomes" id="UP000001213">
    <property type="component" value="Chromosome"/>
</dbReference>
<dbReference type="SUPFAM" id="SSF46689">
    <property type="entry name" value="Homeodomain-like"/>
    <property type="match status" value="2"/>
</dbReference>
<dbReference type="InterPro" id="IPR009057">
    <property type="entry name" value="Homeodomain-like_sf"/>
</dbReference>
<dbReference type="InterPro" id="IPR014710">
    <property type="entry name" value="RmlC-like_jellyroll"/>
</dbReference>
<evidence type="ECO:0000256" key="2">
    <source>
        <dbReference type="ARBA" id="ARBA00023125"/>
    </source>
</evidence>
<dbReference type="HOGENOM" id="CLU_000445_87_4_11"/>
<dbReference type="STRING" id="521096.Tpau_1420"/>
<evidence type="ECO:0000313" key="5">
    <source>
        <dbReference type="EMBL" id="ADG78048.1"/>
    </source>
</evidence>
<protein>
    <submittedName>
        <fullName evidence="5">AraC protein arabinose-binding/dimerization</fullName>
    </submittedName>
</protein>
<dbReference type="Gene3D" id="1.10.10.60">
    <property type="entry name" value="Homeodomain-like"/>
    <property type="match status" value="1"/>
</dbReference>
<dbReference type="InterPro" id="IPR003313">
    <property type="entry name" value="AraC-bd"/>
</dbReference>
<dbReference type="InterPro" id="IPR011051">
    <property type="entry name" value="RmlC_Cupin_sf"/>
</dbReference>
<dbReference type="Pfam" id="PF12833">
    <property type="entry name" value="HTH_18"/>
    <property type="match status" value="1"/>
</dbReference>
<dbReference type="GO" id="GO:0043565">
    <property type="term" value="F:sequence-specific DNA binding"/>
    <property type="evidence" value="ECO:0007669"/>
    <property type="project" value="InterPro"/>
</dbReference>